<proteinExistence type="inferred from homology"/>
<dbReference type="SUPFAM" id="SSF52743">
    <property type="entry name" value="Subtilisin-like"/>
    <property type="match status" value="1"/>
</dbReference>
<keyword evidence="2" id="KW-0732">Signal</keyword>
<accession>M7YSS2</accession>
<dbReference type="eggNOG" id="ENOG502R6KG">
    <property type="taxonomic scope" value="Eukaryota"/>
</dbReference>
<dbReference type="InterPro" id="IPR022398">
    <property type="entry name" value="Peptidase_S8_His-AS"/>
</dbReference>
<gene>
    <name evidence="4" type="ORF">TRIUR3_20610</name>
</gene>
<organism evidence="4">
    <name type="scientific">Triticum urartu</name>
    <name type="common">Red wild einkorn</name>
    <name type="synonym">Crithodium urartu</name>
    <dbReference type="NCBI Taxonomy" id="4572"/>
    <lineage>
        <taxon>Eukaryota</taxon>
        <taxon>Viridiplantae</taxon>
        <taxon>Streptophyta</taxon>
        <taxon>Embryophyta</taxon>
        <taxon>Tracheophyta</taxon>
        <taxon>Spermatophyta</taxon>
        <taxon>Magnoliopsida</taxon>
        <taxon>Liliopsida</taxon>
        <taxon>Poales</taxon>
        <taxon>Poaceae</taxon>
        <taxon>BOP clade</taxon>
        <taxon>Pooideae</taxon>
        <taxon>Triticodae</taxon>
        <taxon>Triticeae</taxon>
        <taxon>Triticinae</taxon>
        <taxon>Triticum</taxon>
    </lineage>
</organism>
<feature type="region of interest" description="Disordered" evidence="3">
    <location>
        <begin position="241"/>
        <end position="366"/>
    </location>
</feature>
<sequence>MATSAADVLCSNSSEPKPLPHFFHHHGPPLVARPRRWPESPAVVVGVRSPTRPGASRQEEEEVNSNHPTFDNYGMPLSPAKWKGMCEGTGSIRRNNKIIYVDSFLDSSGPMVESGHGTHVASIAAGNFVTNTSYFHSGQAIKATAGTSSYEHLTIYKFRYLNIGSEAYLLNKGDGKVVLFAGDGVPHQDLVRPYVLDEHEAMAASKGDEAVAFAALQGEAARRDTIWGLKSRGGFRRWWRRKRRQKRASETRQRQRLQTTEARGREDGCGGRRRRISQSRWSPSSGPAGGERWQLRLVISPSTCDNGGAVRGGEEQSGTRERRGAAGVGVAALTLDARVKGGGASGGGADGRDRGGRRSGGGRRRR</sequence>
<feature type="compositionally biased region" description="Basic residues" evidence="3">
    <location>
        <begin position="357"/>
        <end position="366"/>
    </location>
</feature>
<comment type="similarity">
    <text evidence="1">Belongs to the peptidase S8 family.</text>
</comment>
<dbReference type="PROSITE" id="PS00137">
    <property type="entry name" value="SUBTILASE_HIS"/>
    <property type="match status" value="1"/>
</dbReference>
<evidence type="ECO:0000256" key="1">
    <source>
        <dbReference type="ARBA" id="ARBA00011073"/>
    </source>
</evidence>
<dbReference type="GO" id="GO:0006508">
    <property type="term" value="P:proteolysis"/>
    <property type="evidence" value="ECO:0007669"/>
    <property type="project" value="InterPro"/>
</dbReference>
<dbReference type="InterPro" id="IPR036852">
    <property type="entry name" value="Peptidase_S8/S53_dom_sf"/>
</dbReference>
<dbReference type="PANTHER" id="PTHR10795">
    <property type="entry name" value="PROPROTEIN CONVERTASE SUBTILISIN/KEXIN"/>
    <property type="match status" value="1"/>
</dbReference>
<dbReference type="AlphaFoldDB" id="M7YSS2"/>
<evidence type="ECO:0000256" key="2">
    <source>
        <dbReference type="ARBA" id="ARBA00022729"/>
    </source>
</evidence>
<dbReference type="GO" id="GO:0004252">
    <property type="term" value="F:serine-type endopeptidase activity"/>
    <property type="evidence" value="ECO:0007669"/>
    <property type="project" value="InterPro"/>
</dbReference>
<dbReference type="EMBL" id="KD234691">
    <property type="protein sequence ID" value="EMS50116.1"/>
    <property type="molecule type" value="Genomic_DNA"/>
</dbReference>
<reference evidence="4" key="1">
    <citation type="journal article" date="2013" name="Nature">
        <title>Draft genome of the wheat A-genome progenitor Triticum urartu.</title>
        <authorList>
            <person name="Ling H.Q."/>
            <person name="Zhao S."/>
            <person name="Liu D."/>
            <person name="Wang J."/>
            <person name="Sun H."/>
            <person name="Zhang C."/>
            <person name="Fan H."/>
            <person name="Li D."/>
            <person name="Dong L."/>
            <person name="Tao Y."/>
            <person name="Gao C."/>
            <person name="Wu H."/>
            <person name="Li Y."/>
            <person name="Cui Y."/>
            <person name="Guo X."/>
            <person name="Zheng S."/>
            <person name="Wang B."/>
            <person name="Yu K."/>
            <person name="Liang Q."/>
            <person name="Yang W."/>
            <person name="Lou X."/>
            <person name="Chen J."/>
            <person name="Feng M."/>
            <person name="Jian J."/>
            <person name="Zhang X."/>
            <person name="Luo G."/>
            <person name="Jiang Y."/>
            <person name="Liu J."/>
            <person name="Wang Z."/>
            <person name="Sha Y."/>
            <person name="Zhang B."/>
            <person name="Wu H."/>
            <person name="Tang D."/>
            <person name="Shen Q."/>
            <person name="Xue P."/>
            <person name="Zou S."/>
            <person name="Wang X."/>
            <person name="Liu X."/>
            <person name="Wang F."/>
            <person name="Yang Y."/>
            <person name="An X."/>
            <person name="Dong Z."/>
            <person name="Zhang K."/>
            <person name="Zhang X."/>
            <person name="Luo M.C."/>
            <person name="Dvorak J."/>
            <person name="Tong Y."/>
            <person name="Wang J."/>
            <person name="Yang H."/>
            <person name="Li Z."/>
            <person name="Wang D."/>
            <person name="Zhang A."/>
            <person name="Wang J."/>
        </authorList>
    </citation>
    <scope>NUCLEOTIDE SEQUENCE</scope>
</reference>
<evidence type="ECO:0000256" key="3">
    <source>
        <dbReference type="SAM" id="MobiDB-lite"/>
    </source>
</evidence>
<feature type="region of interest" description="Disordered" evidence="3">
    <location>
        <begin position="46"/>
        <end position="70"/>
    </location>
</feature>
<dbReference type="STRING" id="4572.M7YSS2"/>
<dbReference type="InterPro" id="IPR045051">
    <property type="entry name" value="SBT"/>
</dbReference>
<name>M7YSS2_TRIUA</name>
<feature type="compositionally biased region" description="Basic and acidic residues" evidence="3">
    <location>
        <begin position="312"/>
        <end position="324"/>
    </location>
</feature>
<feature type="compositionally biased region" description="Gly residues" evidence="3">
    <location>
        <begin position="340"/>
        <end position="349"/>
    </location>
</feature>
<protein>
    <submittedName>
        <fullName evidence="4">Cucumisin</fullName>
    </submittedName>
</protein>
<evidence type="ECO:0000313" key="4">
    <source>
        <dbReference type="EMBL" id="EMS50116.1"/>
    </source>
</evidence>
<dbReference type="Gene3D" id="3.40.50.200">
    <property type="entry name" value="Peptidase S8/S53 domain"/>
    <property type="match status" value="1"/>
</dbReference>